<dbReference type="GO" id="GO:0006364">
    <property type="term" value="P:rRNA processing"/>
    <property type="evidence" value="ECO:0007669"/>
    <property type="project" value="UniProtKB-UniRule"/>
</dbReference>
<dbReference type="GO" id="GO:0005737">
    <property type="term" value="C:cytoplasm"/>
    <property type="evidence" value="ECO:0007669"/>
    <property type="project" value="UniProtKB-SubCell"/>
</dbReference>
<dbReference type="Pfam" id="PF01782">
    <property type="entry name" value="RimM"/>
    <property type="match status" value="1"/>
</dbReference>
<keyword evidence="4 5" id="KW-0143">Chaperone</keyword>
<dbReference type="PANTHER" id="PTHR33692:SF1">
    <property type="entry name" value="RIBOSOME MATURATION FACTOR RIMM"/>
    <property type="match status" value="1"/>
</dbReference>
<feature type="domain" description="RimM N-terminal" evidence="6">
    <location>
        <begin position="8"/>
        <end position="86"/>
    </location>
</feature>
<dbReference type="GO" id="GO:0043022">
    <property type="term" value="F:ribosome binding"/>
    <property type="evidence" value="ECO:0007669"/>
    <property type="project" value="InterPro"/>
</dbReference>
<sequence length="170" mass="19186">MLKRFLETGQIVGTHGLKGEVRVNPWCDSPDFLKGFTGFYLDNGKTFIKANSIRIHRSIALIKFEGIDDIDEAAKLIKKVIYIDREWVKLPEGSYFEQDLLGLKVVDAETQKVYGTLGEVSKTGANDIYRIDSDGRKTWIPAIKDVVKSVDIENGIMFITPLKGLFDDEN</sequence>
<evidence type="ECO:0000256" key="3">
    <source>
        <dbReference type="ARBA" id="ARBA00022552"/>
    </source>
</evidence>
<keyword evidence="2 5" id="KW-0690">Ribosome biogenesis</keyword>
<name>A0A078KTM2_9FIRM</name>
<dbReference type="KEGG" id="ccel:CCDG5_1330"/>
<evidence type="ECO:0000256" key="1">
    <source>
        <dbReference type="ARBA" id="ARBA00022490"/>
    </source>
</evidence>
<dbReference type="InterPro" id="IPR036976">
    <property type="entry name" value="RimM_N_sf"/>
</dbReference>
<comment type="function">
    <text evidence="5">An accessory protein needed during the final step in the assembly of 30S ribosomal subunit, possibly for assembly of the head region. Essential for efficient processing of 16S rRNA. May be needed both before and after RbfA during the maturation of 16S rRNA. It has affinity for free ribosomal 30S subunits but not for 70S ribosomes.</text>
</comment>
<comment type="domain">
    <text evidence="5">The PRC barrel domain binds ribosomal protein uS19.</text>
</comment>
<reference evidence="9" key="1">
    <citation type="submission" date="2014-07" db="EMBL/GenBank/DDBJ databases">
        <authorList>
            <person name="Wibberg D."/>
        </authorList>
    </citation>
    <scope>NUCLEOTIDE SEQUENCE [LARGE SCALE GENOMIC DNA]</scope>
    <source>
        <strain evidence="9">DG5</strain>
    </source>
</reference>
<evidence type="ECO:0000256" key="5">
    <source>
        <dbReference type="HAMAP-Rule" id="MF_00014"/>
    </source>
</evidence>
<dbReference type="Gene3D" id="2.30.30.240">
    <property type="entry name" value="PRC-barrel domain"/>
    <property type="match status" value="1"/>
</dbReference>
<dbReference type="SUPFAM" id="SSF50346">
    <property type="entry name" value="PRC-barrel domain"/>
    <property type="match status" value="1"/>
</dbReference>
<dbReference type="InterPro" id="IPR002676">
    <property type="entry name" value="RimM_N"/>
</dbReference>
<dbReference type="STRING" id="29343.CCDG5_1330"/>
<comment type="subunit">
    <text evidence="5">Binds ribosomal protein uS19.</text>
</comment>
<dbReference type="InterPro" id="IPR011033">
    <property type="entry name" value="PRC_barrel-like_sf"/>
</dbReference>
<dbReference type="GO" id="GO:0005840">
    <property type="term" value="C:ribosome"/>
    <property type="evidence" value="ECO:0007669"/>
    <property type="project" value="InterPro"/>
</dbReference>
<dbReference type="NCBIfam" id="TIGR02273">
    <property type="entry name" value="16S_RimM"/>
    <property type="match status" value="1"/>
</dbReference>
<evidence type="ECO:0000313" key="9">
    <source>
        <dbReference type="Proteomes" id="UP000032431"/>
    </source>
</evidence>
<dbReference type="HAMAP" id="MF_00014">
    <property type="entry name" value="Ribosome_mat_RimM"/>
    <property type="match status" value="1"/>
</dbReference>
<dbReference type="SUPFAM" id="SSF50447">
    <property type="entry name" value="Translation proteins"/>
    <property type="match status" value="1"/>
</dbReference>
<organism evidence="8 9">
    <name type="scientific">[Clostridium] cellulosi</name>
    <dbReference type="NCBI Taxonomy" id="29343"/>
    <lineage>
        <taxon>Bacteria</taxon>
        <taxon>Bacillati</taxon>
        <taxon>Bacillota</taxon>
        <taxon>Clostridia</taxon>
        <taxon>Eubacteriales</taxon>
        <taxon>Oscillospiraceae</taxon>
        <taxon>Oscillospiraceae incertae sedis</taxon>
    </lineage>
</organism>
<feature type="domain" description="Ribosome maturation factor RimM PRC barrel" evidence="7">
    <location>
        <begin position="98"/>
        <end position="160"/>
    </location>
</feature>
<dbReference type="OrthoDB" id="9810331at2"/>
<dbReference type="InterPro" id="IPR011961">
    <property type="entry name" value="RimM"/>
</dbReference>
<dbReference type="GO" id="GO:0042274">
    <property type="term" value="P:ribosomal small subunit biogenesis"/>
    <property type="evidence" value="ECO:0007669"/>
    <property type="project" value="UniProtKB-UniRule"/>
</dbReference>
<gene>
    <name evidence="5" type="primary">rimM</name>
    <name evidence="8" type="ORF">CCDG5_1330</name>
</gene>
<keyword evidence="3 5" id="KW-0698">rRNA processing</keyword>
<keyword evidence="9" id="KW-1185">Reference proteome</keyword>
<dbReference type="PANTHER" id="PTHR33692">
    <property type="entry name" value="RIBOSOME MATURATION FACTOR RIMM"/>
    <property type="match status" value="1"/>
</dbReference>
<comment type="subcellular location">
    <subcellularLocation>
        <location evidence="5">Cytoplasm</location>
    </subcellularLocation>
</comment>
<accession>A0A078KTM2</accession>
<dbReference type="HOGENOM" id="CLU_077636_1_0_9"/>
<dbReference type="EMBL" id="LM995447">
    <property type="protein sequence ID" value="CDZ24444.1"/>
    <property type="molecule type" value="Genomic_DNA"/>
</dbReference>
<dbReference type="AlphaFoldDB" id="A0A078KTM2"/>
<protein>
    <recommendedName>
        <fullName evidence="5">Ribosome maturation factor RimM</fullName>
    </recommendedName>
</protein>
<dbReference type="PATRIC" id="fig|29343.3.peg.1400"/>
<evidence type="ECO:0000313" key="8">
    <source>
        <dbReference type="EMBL" id="CDZ24444.1"/>
    </source>
</evidence>
<proteinExistence type="inferred from homology"/>
<keyword evidence="1 5" id="KW-0963">Cytoplasm</keyword>
<dbReference type="Proteomes" id="UP000032431">
    <property type="component" value="Chromosome I"/>
</dbReference>
<evidence type="ECO:0000259" key="6">
    <source>
        <dbReference type="Pfam" id="PF01782"/>
    </source>
</evidence>
<evidence type="ECO:0000256" key="4">
    <source>
        <dbReference type="ARBA" id="ARBA00023186"/>
    </source>
</evidence>
<dbReference type="Gene3D" id="2.40.30.60">
    <property type="entry name" value="RimM"/>
    <property type="match status" value="1"/>
</dbReference>
<evidence type="ECO:0000259" key="7">
    <source>
        <dbReference type="Pfam" id="PF24986"/>
    </source>
</evidence>
<dbReference type="InterPro" id="IPR056792">
    <property type="entry name" value="PRC_RimM"/>
</dbReference>
<evidence type="ECO:0000256" key="2">
    <source>
        <dbReference type="ARBA" id="ARBA00022517"/>
    </source>
</evidence>
<dbReference type="InterPro" id="IPR009000">
    <property type="entry name" value="Transl_B-barrel_sf"/>
</dbReference>
<dbReference type="Pfam" id="PF24986">
    <property type="entry name" value="PRC_RimM"/>
    <property type="match status" value="1"/>
</dbReference>
<comment type="similarity">
    <text evidence="5">Belongs to the RimM family.</text>
</comment>